<proteinExistence type="predicted"/>
<dbReference type="SUPFAM" id="SSF54631">
    <property type="entry name" value="CBS-domain pair"/>
    <property type="match status" value="1"/>
</dbReference>
<feature type="domain" description="CBS" evidence="3">
    <location>
        <begin position="14"/>
        <end position="72"/>
    </location>
</feature>
<protein>
    <submittedName>
        <fullName evidence="4">CBS domain-containing protein</fullName>
    </submittedName>
</protein>
<dbReference type="Proteomes" id="UP000318093">
    <property type="component" value="Unassembled WGS sequence"/>
</dbReference>
<dbReference type="PANTHER" id="PTHR43080:SF26">
    <property type="entry name" value="REGULATORY PROTEIN"/>
    <property type="match status" value="1"/>
</dbReference>
<dbReference type="Gene3D" id="3.10.580.10">
    <property type="entry name" value="CBS-domain"/>
    <property type="match status" value="1"/>
</dbReference>
<sequence>MIADLRDVCVREWMVTDVPVITAQTTIATALRLLREQGAPVLPVVSEGRFLGLVDEKTLLRFTPSEATTLDVYELREVLDKLTVGRVAAPASVILTPGASLEDAAALMLRESADVIPVVEQGRFLGLLVWISLLAAAVGDPGEAIRR</sequence>
<evidence type="ECO:0000313" key="5">
    <source>
        <dbReference type="Proteomes" id="UP000318093"/>
    </source>
</evidence>
<dbReference type="InterPro" id="IPR000644">
    <property type="entry name" value="CBS_dom"/>
</dbReference>
<comment type="caution">
    <text evidence="4">The sequence shown here is derived from an EMBL/GenBank/DDBJ whole genome shotgun (WGS) entry which is preliminary data.</text>
</comment>
<name>A0A537J1S7_9BACT</name>
<dbReference type="Pfam" id="PF00571">
    <property type="entry name" value="CBS"/>
    <property type="match status" value="2"/>
</dbReference>
<accession>A0A537J1S7</accession>
<evidence type="ECO:0000313" key="4">
    <source>
        <dbReference type="EMBL" id="TMI77519.1"/>
    </source>
</evidence>
<evidence type="ECO:0000256" key="1">
    <source>
        <dbReference type="ARBA" id="ARBA00023122"/>
    </source>
</evidence>
<dbReference type="SMART" id="SM00116">
    <property type="entry name" value="CBS"/>
    <property type="match status" value="2"/>
</dbReference>
<dbReference type="InterPro" id="IPR046342">
    <property type="entry name" value="CBS_dom_sf"/>
</dbReference>
<dbReference type="InterPro" id="IPR051257">
    <property type="entry name" value="Diverse_CBS-Domain"/>
</dbReference>
<dbReference type="PROSITE" id="PS51371">
    <property type="entry name" value="CBS"/>
    <property type="match status" value="2"/>
</dbReference>
<dbReference type="EMBL" id="VBAN01000500">
    <property type="protein sequence ID" value="TMI77519.1"/>
    <property type="molecule type" value="Genomic_DNA"/>
</dbReference>
<keyword evidence="1 2" id="KW-0129">CBS domain</keyword>
<dbReference type="PANTHER" id="PTHR43080">
    <property type="entry name" value="CBS DOMAIN-CONTAINING PROTEIN CBSX3, MITOCHONDRIAL"/>
    <property type="match status" value="1"/>
</dbReference>
<organism evidence="4 5">
    <name type="scientific">Candidatus Segetimicrobium genomatis</name>
    <dbReference type="NCBI Taxonomy" id="2569760"/>
    <lineage>
        <taxon>Bacteria</taxon>
        <taxon>Bacillati</taxon>
        <taxon>Candidatus Sysuimicrobiota</taxon>
        <taxon>Candidatus Sysuimicrobiia</taxon>
        <taxon>Candidatus Sysuimicrobiales</taxon>
        <taxon>Candidatus Segetimicrobiaceae</taxon>
        <taxon>Candidatus Segetimicrobium</taxon>
    </lineage>
</organism>
<gene>
    <name evidence="4" type="ORF">E6H03_13745</name>
</gene>
<evidence type="ECO:0000256" key="2">
    <source>
        <dbReference type="PROSITE-ProRule" id="PRU00703"/>
    </source>
</evidence>
<evidence type="ECO:0000259" key="3">
    <source>
        <dbReference type="PROSITE" id="PS51371"/>
    </source>
</evidence>
<dbReference type="AlphaFoldDB" id="A0A537J1S7"/>
<reference evidence="4 5" key="1">
    <citation type="journal article" date="2019" name="Nat. Microbiol.">
        <title>Mediterranean grassland soil C-N compound turnover is dependent on rainfall and depth, and is mediated by genomically divergent microorganisms.</title>
        <authorList>
            <person name="Diamond S."/>
            <person name="Andeer P.F."/>
            <person name="Li Z."/>
            <person name="Crits-Christoph A."/>
            <person name="Burstein D."/>
            <person name="Anantharaman K."/>
            <person name="Lane K.R."/>
            <person name="Thomas B.C."/>
            <person name="Pan C."/>
            <person name="Northen T.R."/>
            <person name="Banfield J.F."/>
        </authorList>
    </citation>
    <scope>NUCLEOTIDE SEQUENCE [LARGE SCALE GENOMIC DNA]</scope>
    <source>
        <strain evidence="4">NP_6</strain>
    </source>
</reference>
<feature type="domain" description="CBS" evidence="3">
    <location>
        <begin position="88"/>
        <end position="145"/>
    </location>
</feature>